<comment type="caution">
    <text evidence="2">The sequence shown here is derived from an EMBL/GenBank/DDBJ whole genome shotgun (WGS) entry which is preliminary data.</text>
</comment>
<organism evidence="2 3">
    <name type="scientific">Christensenella minuta</name>
    <dbReference type="NCBI Taxonomy" id="626937"/>
    <lineage>
        <taxon>Bacteria</taxon>
        <taxon>Bacillati</taxon>
        <taxon>Bacillota</taxon>
        <taxon>Clostridia</taxon>
        <taxon>Christensenellales</taxon>
        <taxon>Christensenellaceae</taxon>
        <taxon>Christensenella</taxon>
    </lineage>
</organism>
<protein>
    <submittedName>
        <fullName evidence="2">Uncharacterized protein</fullName>
    </submittedName>
</protein>
<evidence type="ECO:0000256" key="1">
    <source>
        <dbReference type="SAM" id="MobiDB-lite"/>
    </source>
</evidence>
<keyword evidence="3" id="KW-1185">Reference proteome</keyword>
<proteinExistence type="predicted"/>
<name>A0A136Q5A4_9FIRM</name>
<gene>
    <name evidence="2" type="ORF">HMPREF3293_01322</name>
</gene>
<accession>A0A136Q5A4</accession>
<reference evidence="2 3" key="1">
    <citation type="submission" date="2016-02" db="EMBL/GenBank/DDBJ databases">
        <authorList>
            <person name="Wen L."/>
            <person name="He K."/>
            <person name="Yang H."/>
        </authorList>
    </citation>
    <scope>NUCLEOTIDE SEQUENCE [LARGE SCALE GENOMIC DNA]</scope>
    <source>
        <strain evidence="2 3">DSM 22607</strain>
    </source>
</reference>
<evidence type="ECO:0000313" key="3">
    <source>
        <dbReference type="Proteomes" id="UP000070366"/>
    </source>
</evidence>
<dbReference type="STRING" id="626937.HMPREF3293_01322"/>
<dbReference type="EMBL" id="LSZW01000055">
    <property type="protein sequence ID" value="KXK65829.1"/>
    <property type="molecule type" value="Genomic_DNA"/>
</dbReference>
<feature type="region of interest" description="Disordered" evidence="1">
    <location>
        <begin position="54"/>
        <end position="73"/>
    </location>
</feature>
<evidence type="ECO:0000313" key="2">
    <source>
        <dbReference type="EMBL" id="KXK65829.1"/>
    </source>
</evidence>
<dbReference type="AlphaFoldDB" id="A0A136Q5A4"/>
<dbReference type="Proteomes" id="UP000070366">
    <property type="component" value="Unassembled WGS sequence"/>
</dbReference>
<sequence>MVTTGNMIRRRTGKRFLKWPIKRAGEGGRPAATLFKIITRPYMRRALRALQRKRVSQSAAAHTGNSGGTASFRPDREEGFFILIPGGAILRFAPAGPQSKRAAAE</sequence>